<dbReference type="EMBL" id="JANEYG010000005">
    <property type="protein sequence ID" value="KAJ8923070.1"/>
    <property type="molecule type" value="Genomic_DNA"/>
</dbReference>
<feature type="compositionally biased region" description="Basic and acidic residues" evidence="1">
    <location>
        <begin position="190"/>
        <end position="199"/>
    </location>
</feature>
<evidence type="ECO:0000313" key="3">
    <source>
        <dbReference type="Proteomes" id="UP001159042"/>
    </source>
</evidence>
<gene>
    <name evidence="2" type="ORF">NQ315_001622</name>
</gene>
<name>A0AAV8WA29_9CUCU</name>
<feature type="region of interest" description="Disordered" evidence="1">
    <location>
        <begin position="159"/>
        <end position="199"/>
    </location>
</feature>
<dbReference type="InterPro" id="IPR052247">
    <property type="entry name" value="Meiotic_Crossover_Helicase"/>
</dbReference>
<proteinExistence type="predicted"/>
<dbReference type="GO" id="GO:0016787">
    <property type="term" value="F:hydrolase activity"/>
    <property type="evidence" value="ECO:0007669"/>
    <property type="project" value="UniProtKB-KW"/>
</dbReference>
<keyword evidence="3" id="KW-1185">Reference proteome</keyword>
<dbReference type="Proteomes" id="UP001159042">
    <property type="component" value="Unassembled WGS sequence"/>
</dbReference>
<protein>
    <submittedName>
        <fullName evidence="2">Uncharacterized protein</fullName>
    </submittedName>
</protein>
<sequence>MDLEKLDQGKQFKICVELENVDAIREKSTVNTRSIMTLLVANDSNEILLYEKYAHSYMTDHVTLNKLINVNPETTNEVNAHFISEDWVGIDCNCKEGFGTSSGNKSTEKKVKKSYKQKQERWSNLHTNVLGYVYENEKESHDGSVASIYPIYRDPVPRKTAVKKNKVESSSVEKETTGTSTGASITDSTGLEKEQESDNARDLNVLDKKKTDVKETEIEALNNSEESLFSDIFDKHMSEIESAIENEMCKISEKEATVVLDDGNGTKEEKDVGDEEIPYASNLTDIEERVNKAPSLFSISKKYGESISTCGADGGEVDKACRASYMTPFSVEGRKKRNTGDVKDPMEFETSLYIMHVEHLPRALK</sequence>
<evidence type="ECO:0000256" key="1">
    <source>
        <dbReference type="SAM" id="MobiDB-lite"/>
    </source>
</evidence>
<accession>A0AAV8WA29</accession>
<organism evidence="2 3">
    <name type="scientific">Exocentrus adspersus</name>
    <dbReference type="NCBI Taxonomy" id="1586481"/>
    <lineage>
        <taxon>Eukaryota</taxon>
        <taxon>Metazoa</taxon>
        <taxon>Ecdysozoa</taxon>
        <taxon>Arthropoda</taxon>
        <taxon>Hexapoda</taxon>
        <taxon>Insecta</taxon>
        <taxon>Pterygota</taxon>
        <taxon>Neoptera</taxon>
        <taxon>Endopterygota</taxon>
        <taxon>Coleoptera</taxon>
        <taxon>Polyphaga</taxon>
        <taxon>Cucujiformia</taxon>
        <taxon>Chrysomeloidea</taxon>
        <taxon>Cerambycidae</taxon>
        <taxon>Lamiinae</taxon>
        <taxon>Acanthocinini</taxon>
        <taxon>Exocentrus</taxon>
    </lineage>
</organism>
<dbReference type="PANTHER" id="PTHR47835:SF3">
    <property type="entry name" value="HELICASE FOR MEIOSIS 1"/>
    <property type="match status" value="1"/>
</dbReference>
<evidence type="ECO:0000313" key="2">
    <source>
        <dbReference type="EMBL" id="KAJ8923070.1"/>
    </source>
</evidence>
<comment type="caution">
    <text evidence="2">The sequence shown here is derived from an EMBL/GenBank/DDBJ whole genome shotgun (WGS) entry which is preliminary data.</text>
</comment>
<feature type="compositionally biased region" description="Basic and acidic residues" evidence="1">
    <location>
        <begin position="165"/>
        <end position="176"/>
    </location>
</feature>
<reference evidence="2 3" key="1">
    <citation type="journal article" date="2023" name="Insect Mol. Biol.">
        <title>Genome sequencing provides insights into the evolution of gene families encoding plant cell wall-degrading enzymes in longhorned beetles.</title>
        <authorList>
            <person name="Shin N.R."/>
            <person name="Okamura Y."/>
            <person name="Kirsch R."/>
            <person name="Pauchet Y."/>
        </authorList>
    </citation>
    <scope>NUCLEOTIDE SEQUENCE [LARGE SCALE GENOMIC DNA]</scope>
    <source>
        <strain evidence="2">EAD_L_NR</strain>
    </source>
</reference>
<dbReference type="AlphaFoldDB" id="A0AAV8WA29"/>
<dbReference type="GO" id="GO:0043138">
    <property type="term" value="F:3'-5' DNA helicase activity"/>
    <property type="evidence" value="ECO:0007669"/>
    <property type="project" value="UniProtKB-EC"/>
</dbReference>
<dbReference type="PANTHER" id="PTHR47835">
    <property type="entry name" value="HFM1, ATP DEPENDENT DNA HELICASE HOMOLOG"/>
    <property type="match status" value="1"/>
</dbReference>